<keyword evidence="2" id="KW-0378">Hydrolase</keyword>
<sequence>MAAVILRCSADRLLQWNYPALVGQLAASGRFLERWRLASCPDLEPGTEAWLLLQGTNDAASGLIGHGWISSVPYQAGAGGGPGALEWFVAVVFDSLLPLGEQIRPGILDAAIPDGGWVGAGGPPLVTVPPSYEPVLRRMWRDYGPSAADPAEVAPGTLPPEATSAVLVNRWERDGDARRACLAFHGTSCAACGFMFESAYGGQAADAIAVHHVVPPAMLDSGYQLDPIADLIPLCRNCHTVAHGTHPPRTLAELRSMISGSGHISGGVVSDAALQAQEDARRILRGPA</sequence>
<dbReference type="OrthoDB" id="9802640at2"/>
<dbReference type="Proteomes" id="UP000031196">
    <property type="component" value="Unassembled WGS sequence"/>
</dbReference>
<dbReference type="EMBL" id="JWTB01000012">
    <property type="protein sequence ID" value="KIC67956.1"/>
    <property type="molecule type" value="Genomic_DNA"/>
</dbReference>
<keyword evidence="2" id="KW-0255">Endonuclease</keyword>
<proteinExistence type="predicted"/>
<dbReference type="RefSeq" id="WP_043451093.1">
    <property type="nucleotide sequence ID" value="NZ_JWTB01000012.1"/>
</dbReference>
<dbReference type="AlphaFoldDB" id="A0A0B4DMN4"/>
<gene>
    <name evidence="2" type="ORF">RM50_06705</name>
</gene>
<evidence type="ECO:0000313" key="2">
    <source>
        <dbReference type="EMBL" id="KIC67956.1"/>
    </source>
</evidence>
<dbReference type="CDD" id="cd00085">
    <property type="entry name" value="HNHc"/>
    <property type="match status" value="1"/>
</dbReference>
<reference evidence="2 3" key="1">
    <citation type="submission" date="2014-12" db="EMBL/GenBank/DDBJ databases">
        <title>Genome sequencing of Arthrobacter phenanthrenivorans SWC37.</title>
        <authorList>
            <person name="Tan P.W."/>
            <person name="Chan K.-G."/>
        </authorList>
    </citation>
    <scope>NUCLEOTIDE SEQUENCE [LARGE SCALE GENOMIC DNA]</scope>
    <source>
        <strain evidence="2 3">SWC37</strain>
    </source>
</reference>
<dbReference type="GO" id="GO:0004519">
    <property type="term" value="F:endonuclease activity"/>
    <property type="evidence" value="ECO:0007669"/>
    <property type="project" value="UniProtKB-KW"/>
</dbReference>
<dbReference type="Pfam" id="PF01844">
    <property type="entry name" value="HNH"/>
    <property type="match status" value="1"/>
</dbReference>
<dbReference type="InterPro" id="IPR003615">
    <property type="entry name" value="HNH_nuc"/>
</dbReference>
<evidence type="ECO:0000313" key="3">
    <source>
        <dbReference type="Proteomes" id="UP000031196"/>
    </source>
</evidence>
<name>A0A0B4DMN4_PSEPS</name>
<dbReference type="GO" id="GO:0003676">
    <property type="term" value="F:nucleic acid binding"/>
    <property type="evidence" value="ECO:0007669"/>
    <property type="project" value="InterPro"/>
</dbReference>
<dbReference type="GO" id="GO:0008270">
    <property type="term" value="F:zinc ion binding"/>
    <property type="evidence" value="ECO:0007669"/>
    <property type="project" value="InterPro"/>
</dbReference>
<keyword evidence="2" id="KW-0540">Nuclease</keyword>
<feature type="domain" description="HNH" evidence="1">
    <location>
        <begin position="189"/>
        <end position="243"/>
    </location>
</feature>
<evidence type="ECO:0000259" key="1">
    <source>
        <dbReference type="Pfam" id="PF01844"/>
    </source>
</evidence>
<accession>A0A0B4DMN4</accession>
<organism evidence="2 3">
    <name type="scientific">Pseudarthrobacter phenanthrenivorans</name>
    <name type="common">Arthrobacter phenanthrenivorans</name>
    <dbReference type="NCBI Taxonomy" id="361575"/>
    <lineage>
        <taxon>Bacteria</taxon>
        <taxon>Bacillati</taxon>
        <taxon>Actinomycetota</taxon>
        <taxon>Actinomycetes</taxon>
        <taxon>Micrococcales</taxon>
        <taxon>Micrococcaceae</taxon>
        <taxon>Pseudarthrobacter</taxon>
    </lineage>
</organism>
<dbReference type="InterPro" id="IPR002711">
    <property type="entry name" value="HNH"/>
</dbReference>
<protein>
    <submittedName>
        <fullName evidence="2">Restriction endonuclease</fullName>
    </submittedName>
</protein>
<comment type="caution">
    <text evidence="2">The sequence shown here is derived from an EMBL/GenBank/DDBJ whole genome shotgun (WGS) entry which is preliminary data.</text>
</comment>